<name>A0A8C3HXA4_CHRPI</name>
<dbReference type="SUPFAM" id="SSF57256">
    <property type="entry name" value="Elafin-like"/>
    <property type="match status" value="1"/>
</dbReference>
<feature type="domain" description="WAP" evidence="1">
    <location>
        <begin position="34"/>
        <end position="83"/>
    </location>
</feature>
<reference evidence="2" key="2">
    <citation type="submission" date="2025-09" db="UniProtKB">
        <authorList>
            <consortium name="Ensembl"/>
        </authorList>
    </citation>
    <scope>IDENTIFICATION</scope>
</reference>
<accession>A0A8C3HXA4</accession>
<dbReference type="PROSITE" id="PS51390">
    <property type="entry name" value="WAP"/>
    <property type="match status" value="1"/>
</dbReference>
<dbReference type="Gene3D" id="4.10.75.10">
    <property type="entry name" value="Elafin-like"/>
    <property type="match status" value="1"/>
</dbReference>
<keyword evidence="3" id="KW-1185">Reference proteome</keyword>
<dbReference type="GeneTree" id="ENSGT01120000272199"/>
<sequence length="87" mass="9178">LPQSALCLIAGASHWSSACCPALQGGVYNMHVFLAEKSGICPVVPFRCKMLNPPNRCQSDSQCAGAEKCCDTGCGLVNCTIKKINCN</sequence>
<dbReference type="SMART" id="SM00217">
    <property type="entry name" value="WAP"/>
    <property type="match status" value="1"/>
</dbReference>
<dbReference type="GO" id="GO:0030414">
    <property type="term" value="F:peptidase inhibitor activity"/>
    <property type="evidence" value="ECO:0007669"/>
    <property type="project" value="InterPro"/>
</dbReference>
<dbReference type="Pfam" id="PF00095">
    <property type="entry name" value="WAP"/>
    <property type="match status" value="1"/>
</dbReference>
<dbReference type="Proteomes" id="UP000694380">
    <property type="component" value="Unplaced"/>
</dbReference>
<dbReference type="GO" id="GO:0005576">
    <property type="term" value="C:extracellular region"/>
    <property type="evidence" value="ECO:0007669"/>
    <property type="project" value="InterPro"/>
</dbReference>
<protein>
    <recommendedName>
        <fullName evidence="1">WAP domain-containing protein</fullName>
    </recommendedName>
</protein>
<dbReference type="AlphaFoldDB" id="A0A8C3HXA4"/>
<evidence type="ECO:0000259" key="1">
    <source>
        <dbReference type="PROSITE" id="PS51390"/>
    </source>
</evidence>
<dbReference type="InterPro" id="IPR008197">
    <property type="entry name" value="WAP_dom"/>
</dbReference>
<dbReference type="FunFam" id="4.10.75.10:FF:000001">
    <property type="entry name" value="Anosmin 1"/>
    <property type="match status" value="1"/>
</dbReference>
<evidence type="ECO:0000313" key="3">
    <source>
        <dbReference type="Proteomes" id="UP000694380"/>
    </source>
</evidence>
<dbReference type="InterPro" id="IPR036645">
    <property type="entry name" value="Elafin-like_sf"/>
</dbReference>
<dbReference type="Ensembl" id="ENSCPBT00000029502.1">
    <property type="protein sequence ID" value="ENSCPBP00000025040.1"/>
    <property type="gene ID" value="ENSCPBG00000017814.1"/>
</dbReference>
<reference evidence="2" key="1">
    <citation type="submission" date="2025-08" db="UniProtKB">
        <authorList>
            <consortium name="Ensembl"/>
        </authorList>
    </citation>
    <scope>IDENTIFICATION</scope>
</reference>
<organism evidence="2 3">
    <name type="scientific">Chrysemys picta bellii</name>
    <name type="common">Western painted turtle</name>
    <name type="synonym">Emys bellii</name>
    <dbReference type="NCBI Taxonomy" id="8478"/>
    <lineage>
        <taxon>Eukaryota</taxon>
        <taxon>Metazoa</taxon>
        <taxon>Chordata</taxon>
        <taxon>Craniata</taxon>
        <taxon>Vertebrata</taxon>
        <taxon>Euteleostomi</taxon>
        <taxon>Archelosauria</taxon>
        <taxon>Testudinata</taxon>
        <taxon>Testudines</taxon>
        <taxon>Cryptodira</taxon>
        <taxon>Durocryptodira</taxon>
        <taxon>Testudinoidea</taxon>
        <taxon>Emydidae</taxon>
        <taxon>Chrysemys</taxon>
    </lineage>
</organism>
<proteinExistence type="predicted"/>
<evidence type="ECO:0000313" key="2">
    <source>
        <dbReference type="Ensembl" id="ENSCPBP00000025040.1"/>
    </source>
</evidence>